<keyword evidence="1" id="KW-0472">Membrane</keyword>
<dbReference type="RefSeq" id="WP_129725268.1">
    <property type="nucleotide sequence ID" value="NZ_LR215036.1"/>
</dbReference>
<evidence type="ECO:0000256" key="1">
    <source>
        <dbReference type="SAM" id="Phobius"/>
    </source>
</evidence>
<feature type="transmembrane region" description="Helical" evidence="1">
    <location>
        <begin position="72"/>
        <end position="98"/>
    </location>
</feature>
<evidence type="ECO:0000313" key="3">
    <source>
        <dbReference type="Proteomes" id="UP000290985"/>
    </source>
</evidence>
<protein>
    <submittedName>
        <fullName evidence="2">Uncharacterized protein</fullName>
    </submittedName>
</protein>
<accession>A0A449B1J0</accession>
<sequence length="148" mass="16939">MKQLITKNTVDVAFFIIFIPILLILALLSYWHFGSFFGFAIGSLIAYLSIKINIVIASFLSSRSSKGKIVKLIIVKNFVFLILIGIIIYLCIQINGIYIESKAIIGSKWNYVNNPINLIALLVGLFILFPTYILEYLLQKYLARRWNE</sequence>
<gene>
    <name evidence="2" type="ORF">NCTC10181_00275</name>
</gene>
<keyword evidence="1" id="KW-0812">Transmembrane</keyword>
<dbReference type="OrthoDB" id="400730at2"/>
<dbReference type="Proteomes" id="UP000290985">
    <property type="component" value="Chromosome"/>
</dbReference>
<keyword evidence="3" id="KW-1185">Reference proteome</keyword>
<feature type="transmembrane region" description="Helical" evidence="1">
    <location>
        <begin position="118"/>
        <end position="138"/>
    </location>
</feature>
<reference evidence="2 3" key="1">
    <citation type="submission" date="2019-01" db="EMBL/GenBank/DDBJ databases">
        <authorList>
            <consortium name="Pathogen Informatics"/>
        </authorList>
    </citation>
    <scope>NUCLEOTIDE SEQUENCE [LARGE SCALE GENOMIC DNA]</scope>
    <source>
        <strain evidence="2 3">NCTC10181</strain>
    </source>
</reference>
<evidence type="ECO:0000313" key="2">
    <source>
        <dbReference type="EMBL" id="VEU74436.1"/>
    </source>
</evidence>
<keyword evidence="1" id="KW-1133">Transmembrane helix</keyword>
<dbReference type="AlphaFoldDB" id="A0A449B1J0"/>
<feature type="transmembrane region" description="Helical" evidence="1">
    <location>
        <begin position="12"/>
        <end position="31"/>
    </location>
</feature>
<dbReference type="EMBL" id="LR215036">
    <property type="protein sequence ID" value="VEU74436.1"/>
    <property type="molecule type" value="Genomic_DNA"/>
</dbReference>
<dbReference type="KEGG" id="mcit:NCTC10181_00275"/>
<feature type="transmembrane region" description="Helical" evidence="1">
    <location>
        <begin position="37"/>
        <end position="60"/>
    </location>
</feature>
<organism evidence="2 3">
    <name type="scientific">Mycoplasmopsis citelli</name>
    <dbReference type="NCBI Taxonomy" id="171281"/>
    <lineage>
        <taxon>Bacteria</taxon>
        <taxon>Bacillati</taxon>
        <taxon>Mycoplasmatota</taxon>
        <taxon>Mycoplasmoidales</taxon>
        <taxon>Metamycoplasmataceae</taxon>
        <taxon>Mycoplasmopsis</taxon>
    </lineage>
</organism>
<name>A0A449B1J0_9BACT</name>
<proteinExistence type="predicted"/>